<evidence type="ECO:0000256" key="6">
    <source>
        <dbReference type="ARBA" id="ARBA00022839"/>
    </source>
</evidence>
<evidence type="ECO:0000256" key="16">
    <source>
        <dbReference type="SAM" id="MobiDB-lite"/>
    </source>
</evidence>
<evidence type="ECO:0000256" key="4">
    <source>
        <dbReference type="ARBA" id="ARBA00022801"/>
    </source>
</evidence>
<dbReference type="InterPro" id="IPR011604">
    <property type="entry name" value="PDDEXK-like_dom_sf"/>
</dbReference>
<dbReference type="SUPFAM" id="SSF52980">
    <property type="entry name" value="Restriction endonuclease-like"/>
    <property type="match status" value="1"/>
</dbReference>
<evidence type="ECO:0000256" key="3">
    <source>
        <dbReference type="ARBA" id="ARBA00022763"/>
    </source>
</evidence>
<comment type="catalytic activity">
    <reaction evidence="14">
        <text>ATP + H2O = ADP + phosphate + H(+)</text>
        <dbReference type="Rhea" id="RHEA:13065"/>
        <dbReference type="ChEBI" id="CHEBI:15377"/>
        <dbReference type="ChEBI" id="CHEBI:15378"/>
        <dbReference type="ChEBI" id="CHEBI:30616"/>
        <dbReference type="ChEBI" id="CHEBI:43474"/>
        <dbReference type="ChEBI" id="CHEBI:456216"/>
        <dbReference type="EC" id="5.6.2.4"/>
    </reaction>
</comment>
<evidence type="ECO:0000256" key="10">
    <source>
        <dbReference type="ARBA" id="ARBA00023235"/>
    </source>
</evidence>
<organism evidence="19 20">
    <name type="scientific">Fodinicurvata halophila</name>
    <dbReference type="NCBI Taxonomy" id="1419723"/>
    <lineage>
        <taxon>Bacteria</taxon>
        <taxon>Pseudomonadati</taxon>
        <taxon>Pseudomonadota</taxon>
        <taxon>Alphaproteobacteria</taxon>
        <taxon>Rhodospirillales</taxon>
        <taxon>Rhodovibrionaceae</taxon>
        <taxon>Fodinicurvata</taxon>
    </lineage>
</organism>
<keyword evidence="10" id="KW-0413">Isomerase</keyword>
<dbReference type="SUPFAM" id="SSF52540">
    <property type="entry name" value="P-loop containing nucleoside triphosphate hydrolases"/>
    <property type="match status" value="1"/>
</dbReference>
<feature type="region of interest" description="Disordered" evidence="16">
    <location>
        <begin position="940"/>
        <end position="1008"/>
    </location>
</feature>
<dbReference type="PROSITE" id="PS51198">
    <property type="entry name" value="UVRD_HELICASE_ATP_BIND"/>
    <property type="match status" value="1"/>
</dbReference>
<evidence type="ECO:0000256" key="14">
    <source>
        <dbReference type="ARBA" id="ARBA00048988"/>
    </source>
</evidence>
<dbReference type="InterPro" id="IPR000212">
    <property type="entry name" value="DNA_helicase_UvrD/REP"/>
</dbReference>
<keyword evidence="8" id="KW-0238">DNA-binding</keyword>
<dbReference type="Gene3D" id="1.10.486.10">
    <property type="entry name" value="PCRA, domain 4"/>
    <property type="match status" value="1"/>
</dbReference>
<dbReference type="Pfam" id="PF00580">
    <property type="entry name" value="UvrD-helicase"/>
    <property type="match status" value="1"/>
</dbReference>
<feature type="binding site" evidence="15">
    <location>
        <begin position="39"/>
        <end position="46"/>
    </location>
    <ligand>
        <name>ATP</name>
        <dbReference type="ChEBI" id="CHEBI:30616"/>
    </ligand>
</feature>
<evidence type="ECO:0000256" key="5">
    <source>
        <dbReference type="ARBA" id="ARBA00022806"/>
    </source>
</evidence>
<feature type="compositionally biased region" description="Basic and acidic residues" evidence="16">
    <location>
        <begin position="11"/>
        <end position="30"/>
    </location>
</feature>
<reference evidence="20" key="1">
    <citation type="journal article" date="2019" name="Int. J. Syst. Evol. Microbiol.">
        <title>The Global Catalogue of Microorganisms (GCM) 10K type strain sequencing project: providing services to taxonomists for standard genome sequencing and annotation.</title>
        <authorList>
            <consortium name="The Broad Institute Genomics Platform"/>
            <consortium name="The Broad Institute Genome Sequencing Center for Infectious Disease"/>
            <person name="Wu L."/>
            <person name="Ma J."/>
        </authorList>
    </citation>
    <scope>NUCLEOTIDE SEQUENCE [LARGE SCALE GENOMIC DNA]</scope>
    <source>
        <strain evidence="20">CECT 8472</strain>
    </source>
</reference>
<comment type="caution">
    <text evidence="19">The sequence shown here is derived from an EMBL/GenBank/DDBJ whole genome shotgun (WGS) entry which is preliminary data.</text>
</comment>
<feature type="domain" description="UvrD-like helicase C-terminal" evidence="18">
    <location>
        <begin position="531"/>
        <end position="820"/>
    </location>
</feature>
<keyword evidence="20" id="KW-1185">Reference proteome</keyword>
<dbReference type="InterPro" id="IPR014151">
    <property type="entry name" value="DNA_helicase_AddA"/>
</dbReference>
<dbReference type="InterPro" id="IPR027417">
    <property type="entry name" value="P-loop_NTPase"/>
</dbReference>
<evidence type="ECO:0000256" key="2">
    <source>
        <dbReference type="ARBA" id="ARBA00022741"/>
    </source>
</evidence>
<dbReference type="PANTHER" id="PTHR11070:SF2">
    <property type="entry name" value="ATP-DEPENDENT DNA HELICASE SRS2"/>
    <property type="match status" value="1"/>
</dbReference>
<evidence type="ECO:0000256" key="15">
    <source>
        <dbReference type="PROSITE-ProRule" id="PRU00560"/>
    </source>
</evidence>
<keyword evidence="6" id="KW-0269">Exonuclease</keyword>
<dbReference type="InterPro" id="IPR011335">
    <property type="entry name" value="Restrct_endonuc-II-like"/>
</dbReference>
<proteinExistence type="predicted"/>
<evidence type="ECO:0000259" key="18">
    <source>
        <dbReference type="PROSITE" id="PS51217"/>
    </source>
</evidence>
<evidence type="ECO:0000256" key="11">
    <source>
        <dbReference type="ARBA" id="ARBA00034617"/>
    </source>
</evidence>
<dbReference type="PANTHER" id="PTHR11070">
    <property type="entry name" value="UVRD / RECB / PCRA DNA HELICASE FAMILY MEMBER"/>
    <property type="match status" value="1"/>
</dbReference>
<evidence type="ECO:0000256" key="12">
    <source>
        <dbReference type="ARBA" id="ARBA00034808"/>
    </source>
</evidence>
<evidence type="ECO:0000256" key="7">
    <source>
        <dbReference type="ARBA" id="ARBA00022840"/>
    </source>
</evidence>
<feature type="compositionally biased region" description="Pro residues" evidence="16">
    <location>
        <begin position="981"/>
        <end position="990"/>
    </location>
</feature>
<keyword evidence="5 15" id="KW-0347">Helicase</keyword>
<dbReference type="PROSITE" id="PS51217">
    <property type="entry name" value="UVRD_HELICASE_CTER"/>
    <property type="match status" value="1"/>
</dbReference>
<dbReference type="Gene3D" id="3.90.320.10">
    <property type="match status" value="1"/>
</dbReference>
<evidence type="ECO:0000256" key="8">
    <source>
        <dbReference type="ARBA" id="ARBA00023125"/>
    </source>
</evidence>
<accession>A0ABV8UPL7</accession>
<comment type="catalytic activity">
    <reaction evidence="11">
        <text>Couples ATP hydrolysis with the unwinding of duplex DNA by translocating in the 3'-5' direction.</text>
        <dbReference type="EC" id="5.6.2.4"/>
    </reaction>
</comment>
<dbReference type="GO" id="GO:0004386">
    <property type="term" value="F:helicase activity"/>
    <property type="evidence" value="ECO:0007669"/>
    <property type="project" value="UniProtKB-KW"/>
</dbReference>
<dbReference type="RefSeq" id="WP_382422846.1">
    <property type="nucleotide sequence ID" value="NZ_JBHSCW010000007.1"/>
</dbReference>
<keyword evidence="4 15" id="KW-0378">Hydrolase</keyword>
<keyword evidence="2 15" id="KW-0547">Nucleotide-binding</keyword>
<dbReference type="InterPro" id="IPR014016">
    <property type="entry name" value="UvrD-like_ATP-bd"/>
</dbReference>
<dbReference type="Proteomes" id="UP001595799">
    <property type="component" value="Unassembled WGS sequence"/>
</dbReference>
<feature type="region of interest" description="Disordered" evidence="16">
    <location>
        <begin position="1"/>
        <end position="41"/>
    </location>
</feature>
<dbReference type="Pfam" id="PF12705">
    <property type="entry name" value="PDDEXK_1"/>
    <property type="match status" value="1"/>
</dbReference>
<dbReference type="InterPro" id="IPR014017">
    <property type="entry name" value="DNA_helicase_UvrD-like_C"/>
</dbReference>
<keyword evidence="7 15" id="KW-0067">ATP-binding</keyword>
<dbReference type="Pfam" id="PF13361">
    <property type="entry name" value="UvrD_C"/>
    <property type="match status" value="1"/>
</dbReference>
<protein>
    <recommendedName>
        <fullName evidence="12">DNA 3'-5' helicase</fullName>
        <ecNumber evidence="12">5.6.2.4</ecNumber>
    </recommendedName>
    <alternativeName>
        <fullName evidence="13">DNA 3'-5' helicase II</fullName>
    </alternativeName>
</protein>
<keyword evidence="3" id="KW-0227">DNA damage</keyword>
<dbReference type="EC" id="5.6.2.4" evidence="12"/>
<dbReference type="InterPro" id="IPR038726">
    <property type="entry name" value="PDDEXK_AddAB-type"/>
</dbReference>
<dbReference type="Gene3D" id="3.40.50.300">
    <property type="entry name" value="P-loop containing nucleotide triphosphate hydrolases"/>
    <property type="match status" value="4"/>
</dbReference>
<evidence type="ECO:0000313" key="19">
    <source>
        <dbReference type="EMBL" id="MFC4352495.1"/>
    </source>
</evidence>
<name>A0ABV8UPL7_9PROT</name>
<dbReference type="NCBIfam" id="TIGR02784">
    <property type="entry name" value="addA_alphas"/>
    <property type="match status" value="1"/>
</dbReference>
<gene>
    <name evidence="19" type="primary">addA</name>
    <name evidence="19" type="ORF">ACFOW6_13170</name>
</gene>
<evidence type="ECO:0000256" key="13">
    <source>
        <dbReference type="ARBA" id="ARBA00034923"/>
    </source>
</evidence>
<keyword evidence="1" id="KW-0540">Nuclease</keyword>
<feature type="domain" description="UvrD-like helicase ATP-binding" evidence="17">
    <location>
        <begin position="18"/>
        <end position="508"/>
    </location>
</feature>
<evidence type="ECO:0000259" key="17">
    <source>
        <dbReference type="PROSITE" id="PS51198"/>
    </source>
</evidence>
<keyword evidence="9" id="KW-0234">DNA repair</keyword>
<dbReference type="EMBL" id="JBHSCW010000007">
    <property type="protein sequence ID" value="MFC4352495.1"/>
    <property type="molecule type" value="Genomic_DNA"/>
</dbReference>
<evidence type="ECO:0000256" key="1">
    <source>
        <dbReference type="ARBA" id="ARBA00022722"/>
    </source>
</evidence>
<evidence type="ECO:0000256" key="9">
    <source>
        <dbReference type="ARBA" id="ARBA00023204"/>
    </source>
</evidence>
<evidence type="ECO:0000313" key="20">
    <source>
        <dbReference type="Proteomes" id="UP001595799"/>
    </source>
</evidence>
<sequence>MSASEHMSAAEQDRRQRERGASDRQRRAADPRTSAWVTASAGTGKTKVLTDRVLNLLLDGTPPNKIVCLTFTKAAAAEMRIRLARTLKEWATALPDKLDTALAELGHADPAPEVRLRARQLFAAVLDAPGGIKIQTIHGFCQALLGRFPLEAGIAPHFRLVEERGQQDLLTAAREAVLASLGQAGEERLDAAIDRITALVGEDDFQRLLDGLIHERDRLARLLRELGSEEKLLQAVFRALDVAGQASSQELLEDACRDVSFDADDLRRAAEALMQGGKSDRSRGEILAGWLAQSAEYRARDWETYLGVFFTTTGSRRSKQAHKETLAMLPEAGDILEREAARLEHLQDRVRALRIAEATSALLQLGLRILQSYEREKALRGLMDYEDLILKSRDLLARPGISPWVLYKLDGGIDHVLVDEAQDTNPEQWEIVRLITTDFFAGESGHETAQGLDARTVFAVGDAKQSIYSFQRAEPAAFARMQSHFGERARAARKNWASVDLMHSFRSCQAVLDLVDAVFERENMQAGVTFGRGWLTHDAVRVGQPGRVELWPPASPQDEDSESPWNLPLARQEDDQPRARLAALLARRIHGWTAPGDQAQPGDEAWLDSHGRPVRPGDILVLVRRRNAFVTELVRELKARDVPVAGVDRMVLTDQMAVMDLMALGRFLLLPEDDLTLAVVLRSPLVGLSEEQLFGLAWNRRRGSTLWHRLRTAAEDDPELAQASEFLRHLLAEADYRPPYEFYADLLARGARRRLLARLGPDAADPLEEFLSLALAYESEHTPSLQGFLHWLETGEREVKRDLESDGGAVRIMTVHGAKGLQAPIVILPDTMQVSNNTPRLLWLDQQGTSLPVWLPRSGMAEERCRTALEAEAQRQDEEYRRLLYVALTRAEDRLYICGWETRRTTPETCWYRLVEPAMEAAGATPVEFDFSDEIPNGWSGPGWRLDTAATAQPDKRDDAPPQAGRDTPLPDWLLRDPPAEADPPRPLAPSRPSLDDPPARSPLQGSPAHVFRHGRLVHSLLEHLPDLPAGDRRSAGMRFLGQSAFALDEAERSEILDETLAVLEDPAFAGFFGPDSRAEVPITGLVHSSAQAQVISGQIDRLAVLDDEVLVLDYKTNRPPPRTLDEVPAVYLRQMAAYRHVLSDVYPGRTIRCALLWTNGPRLMELDADLLSRHAP</sequence>